<evidence type="ECO:0000313" key="1">
    <source>
        <dbReference type="EMBL" id="PYY67586.1"/>
    </source>
</evidence>
<dbReference type="EMBL" id="PDLL01000464">
    <property type="protein sequence ID" value="PYY67586.1"/>
    <property type="molecule type" value="Genomic_DNA"/>
</dbReference>
<protein>
    <recommendedName>
        <fullName evidence="3">Retention module-containing protein</fullName>
    </recommendedName>
</protein>
<feature type="non-terminal residue" evidence="1">
    <location>
        <position position="62"/>
    </location>
</feature>
<reference evidence="1 2" key="1">
    <citation type="journal article" date="2018" name="Appl. Microbiol. Biotechnol.">
        <title>Characterization of the caprolactam degradation pathway in Pseudomonas jessenii using mass spectrometry-based proteomics.</title>
        <authorList>
            <person name="Otzen M."/>
            <person name="Palacio C."/>
            <person name="Janssen D.B."/>
        </authorList>
    </citation>
    <scope>NUCLEOTIDE SEQUENCE [LARGE SCALE GENOMIC DNA]</scope>
    <source>
        <strain evidence="1 2">GO3</strain>
    </source>
</reference>
<dbReference type="AlphaFoldDB" id="A0A2W0EH26"/>
<evidence type="ECO:0000313" key="2">
    <source>
        <dbReference type="Proteomes" id="UP000247437"/>
    </source>
</evidence>
<dbReference type="OrthoDB" id="9813456at2"/>
<gene>
    <name evidence="1" type="ORF">CRX42_26250</name>
</gene>
<name>A0A2W0EH26_PSEJE</name>
<evidence type="ECO:0008006" key="3">
    <source>
        <dbReference type="Google" id="ProtNLM"/>
    </source>
</evidence>
<dbReference type="InterPro" id="IPR047777">
    <property type="entry name" value="LapA-like_RM"/>
</dbReference>
<sequence>MATLIGIVSKVIGQVFAVASDGTRRALVEGDKLFAGDQLSTGAEGAVAVHLQNGQELTLGRG</sequence>
<accession>A0A2W0EH26</accession>
<proteinExistence type="predicted"/>
<dbReference type="Proteomes" id="UP000247437">
    <property type="component" value="Unassembled WGS sequence"/>
</dbReference>
<comment type="caution">
    <text evidence="1">The sequence shown here is derived from an EMBL/GenBank/DDBJ whole genome shotgun (WGS) entry which is preliminary data.</text>
</comment>
<dbReference type="RefSeq" id="WP_146241998.1">
    <property type="nucleotide sequence ID" value="NZ_PDLL01000464.1"/>
</dbReference>
<dbReference type="NCBIfam" id="NF033682">
    <property type="entry name" value="retention_LapA"/>
    <property type="match status" value="1"/>
</dbReference>
<organism evidence="1 2">
    <name type="scientific">Pseudomonas jessenii</name>
    <dbReference type="NCBI Taxonomy" id="77298"/>
    <lineage>
        <taxon>Bacteria</taxon>
        <taxon>Pseudomonadati</taxon>
        <taxon>Pseudomonadota</taxon>
        <taxon>Gammaproteobacteria</taxon>
        <taxon>Pseudomonadales</taxon>
        <taxon>Pseudomonadaceae</taxon>
        <taxon>Pseudomonas</taxon>
    </lineage>
</organism>